<organism evidence="1">
    <name type="scientific">Spongospora subterranea</name>
    <dbReference type="NCBI Taxonomy" id="70186"/>
    <lineage>
        <taxon>Eukaryota</taxon>
        <taxon>Sar</taxon>
        <taxon>Rhizaria</taxon>
        <taxon>Endomyxa</taxon>
        <taxon>Phytomyxea</taxon>
        <taxon>Plasmodiophorida</taxon>
        <taxon>Plasmodiophoridae</taxon>
        <taxon>Spongospora</taxon>
    </lineage>
</organism>
<feature type="non-terminal residue" evidence="1">
    <location>
        <position position="128"/>
    </location>
</feature>
<dbReference type="AlphaFoldDB" id="A0A0H5QPD1"/>
<accession>A0A0H5QPD1</accession>
<reference evidence="1" key="1">
    <citation type="submission" date="2015-04" db="EMBL/GenBank/DDBJ databases">
        <title>The genome sequence of the plant pathogenic Rhizarian Plasmodiophora brassicae reveals insights in its biotrophic life cycle and the origin of chitin synthesis.</title>
        <authorList>
            <person name="Schwelm A."/>
            <person name="Fogelqvist J."/>
            <person name="Knaust A."/>
            <person name="Julke S."/>
            <person name="Lilja T."/>
            <person name="Dhandapani V."/>
            <person name="Bonilla-Rosso G."/>
            <person name="Karlsson M."/>
            <person name="Shevchenko A."/>
            <person name="Choi S.R."/>
            <person name="Kim H.G."/>
            <person name="Park J.Y."/>
            <person name="Lim Y.P."/>
            <person name="Ludwig-Muller J."/>
            <person name="Dixelius C."/>
        </authorList>
    </citation>
    <scope>NUCLEOTIDE SEQUENCE</scope>
    <source>
        <tissue evidence="1">Potato root galls</tissue>
    </source>
</reference>
<dbReference type="EMBL" id="HACM01003000">
    <property type="protein sequence ID" value="CRZ03442.1"/>
    <property type="molecule type" value="Transcribed_RNA"/>
</dbReference>
<proteinExistence type="predicted"/>
<evidence type="ECO:0000313" key="1">
    <source>
        <dbReference type="EMBL" id="CRZ03442.1"/>
    </source>
</evidence>
<name>A0A0H5QPD1_9EUKA</name>
<protein>
    <submittedName>
        <fullName evidence="1">Uncharacterized protein</fullName>
    </submittedName>
</protein>
<sequence>LEIITDANELPISLLLTIIQQHENVNLDCDDVPFMEIQYGRLLSLLIQFLELANYPHTQEWDDSHLSYLRQSMESLIQESQHPNVCSGYPSDILTEAQSWCDGRILHLAAQFITEPGHQTDQAEVSQF</sequence>
<feature type="non-terminal residue" evidence="1">
    <location>
        <position position="1"/>
    </location>
</feature>